<evidence type="ECO:0000313" key="1">
    <source>
        <dbReference type="EMBL" id="MEE1884373.1"/>
    </source>
</evidence>
<sequence>MEQKAIIMTMALMLFSIGTFSQGAILDFPVNSATLNGKPTLIQESKSGTLSFAFDSMREGKPQLTYFSGTRILMDGSLNWVQEKSSGNSEEYYIWDSIDRKGLKRKLPVTIDLAKEGKQGRFLIVIKMDGNTYVYQGFAKVLISQ</sequence>
<proteinExistence type="predicted"/>
<dbReference type="Proteomes" id="UP001337681">
    <property type="component" value="Unassembled WGS sequence"/>
</dbReference>
<organism evidence="1 2">
    <name type="scientific">Pedobacter flavus</name>
    <dbReference type="NCBI Taxonomy" id="3113906"/>
    <lineage>
        <taxon>Bacteria</taxon>
        <taxon>Pseudomonadati</taxon>
        <taxon>Bacteroidota</taxon>
        <taxon>Sphingobacteriia</taxon>
        <taxon>Sphingobacteriales</taxon>
        <taxon>Sphingobacteriaceae</taxon>
        <taxon>Pedobacter</taxon>
    </lineage>
</organism>
<dbReference type="EMBL" id="JAZDQU010000001">
    <property type="protein sequence ID" value="MEE1884373.1"/>
    <property type="molecule type" value="Genomic_DNA"/>
</dbReference>
<gene>
    <name evidence="1" type="ORF">VRU49_02965</name>
</gene>
<comment type="caution">
    <text evidence="1">The sequence shown here is derived from an EMBL/GenBank/DDBJ whole genome shotgun (WGS) entry which is preliminary data.</text>
</comment>
<evidence type="ECO:0008006" key="3">
    <source>
        <dbReference type="Google" id="ProtNLM"/>
    </source>
</evidence>
<name>A0ABU7GZE9_9SPHI</name>
<dbReference type="RefSeq" id="WP_330145290.1">
    <property type="nucleotide sequence ID" value="NZ_JAZDQU010000001.1"/>
</dbReference>
<protein>
    <recommendedName>
        <fullName evidence="3">DUF2911 domain-containing protein</fullName>
    </recommendedName>
</protein>
<reference evidence="1 2" key="1">
    <citation type="submission" date="2024-01" db="EMBL/GenBank/DDBJ databases">
        <title>Pedobacter sp. nov., isolated from oil-contaminated soil.</title>
        <authorList>
            <person name="Le N.T.T."/>
        </authorList>
    </citation>
    <scope>NUCLEOTIDE SEQUENCE [LARGE SCALE GENOMIC DNA]</scope>
    <source>
        <strain evidence="1 2">VNH31</strain>
    </source>
</reference>
<accession>A0ABU7GZE9</accession>
<keyword evidence="2" id="KW-1185">Reference proteome</keyword>
<evidence type="ECO:0000313" key="2">
    <source>
        <dbReference type="Proteomes" id="UP001337681"/>
    </source>
</evidence>